<sequence length="230" mass="25692">MSCHDEHDHHDHGGHDHGHGHSHTPPPDTNASQSLYQHIYHDNIRTLNEAEPNSGKLVFKKWEDRLDTTDTVESDVDEQLLFFVPFTGLVRLHSLLIRTTTDDRAPNTIKLFKNRDDLDFSTVADLQATAKFEHPFGVGGSEDEDPEQVTEEGIVEYALNRAHFSNVTSLAIFIEDNHGADISKILYIGLRGEWTKLNRAPVVTLYESAANPADHKNLVPDPSLSGSLGQ</sequence>
<reference evidence="4" key="1">
    <citation type="submission" date="2014-02" db="EMBL/GenBank/DDBJ databases">
        <authorList>
            <person name="Genoscope - CEA"/>
        </authorList>
    </citation>
    <scope>NUCLEOTIDE SEQUENCE</scope>
    <source>
        <strain evidence="4">LS3</strain>
    </source>
</reference>
<dbReference type="SUPFAM" id="SSF49785">
    <property type="entry name" value="Galactose-binding domain-like"/>
    <property type="match status" value="1"/>
</dbReference>
<dbReference type="InterPro" id="IPR037047">
    <property type="entry name" value="PITH_dom_sf"/>
</dbReference>
<dbReference type="InterPro" id="IPR045099">
    <property type="entry name" value="PITH1-like"/>
</dbReference>
<evidence type="ECO:0000313" key="4">
    <source>
        <dbReference type="EMBL" id="CDP33807.1"/>
    </source>
</evidence>
<dbReference type="Pfam" id="PF06201">
    <property type="entry name" value="PITH"/>
    <property type="match status" value="1"/>
</dbReference>
<feature type="domain" description="PITH" evidence="3">
    <location>
        <begin position="24"/>
        <end position="210"/>
    </location>
</feature>
<proteinExistence type="inferred from homology"/>
<dbReference type="Gene3D" id="2.60.120.470">
    <property type="entry name" value="PITH domain"/>
    <property type="match status" value="1"/>
</dbReference>
<evidence type="ECO:0000256" key="2">
    <source>
        <dbReference type="SAM" id="MobiDB-lite"/>
    </source>
</evidence>
<dbReference type="PROSITE" id="PS51532">
    <property type="entry name" value="PITH"/>
    <property type="match status" value="1"/>
</dbReference>
<dbReference type="EMBL" id="HG937691">
    <property type="protein sequence ID" value="CDP33807.1"/>
    <property type="molecule type" value="Genomic_DNA"/>
</dbReference>
<reference evidence="4" key="2">
    <citation type="submission" date="2014-06" db="EMBL/GenBank/DDBJ databases">
        <title>The complete genome of Blastobotrys (Arxula) adeninivorans LS3 - a yeast of biotechnological interest.</title>
        <authorList>
            <person name="Kunze G."/>
            <person name="Gaillardin C."/>
            <person name="Czernicka M."/>
            <person name="Durrens P."/>
            <person name="Martin T."/>
            <person name="Boer E."/>
            <person name="Gabaldon T."/>
            <person name="Cruz J."/>
            <person name="Talla E."/>
            <person name="Marck C."/>
            <person name="Goffeau A."/>
            <person name="Barbe V."/>
            <person name="Baret P."/>
            <person name="Baronian K."/>
            <person name="Beier S."/>
            <person name="Bleykasten C."/>
            <person name="Bode R."/>
            <person name="Casaregola S."/>
            <person name="Despons L."/>
            <person name="Fairhead C."/>
            <person name="Giersberg M."/>
            <person name="Gierski P."/>
            <person name="Hahnel U."/>
            <person name="Hartmann A."/>
            <person name="Jankowska D."/>
            <person name="Jubin C."/>
            <person name="Jung P."/>
            <person name="Lafontaine I."/>
            <person name="Leh-Louis V."/>
            <person name="Lemaire M."/>
            <person name="Marcet-Houben M."/>
            <person name="Mascher M."/>
            <person name="Morel G."/>
            <person name="Richard G.-F."/>
            <person name="Riechen J."/>
            <person name="Sacerdot C."/>
            <person name="Sarkar A."/>
            <person name="Savel G."/>
            <person name="Schacherer J."/>
            <person name="Sherman D."/>
            <person name="Straub M.-L."/>
            <person name="Stein N."/>
            <person name="Thierry A."/>
            <person name="Trautwein-Schult A."/>
            <person name="Westhof E."/>
            <person name="Worch S."/>
            <person name="Dujon B."/>
            <person name="Souciet J.-L."/>
            <person name="Wincker P."/>
            <person name="Scholz U."/>
            <person name="Neuveglise N."/>
        </authorList>
    </citation>
    <scope>NUCLEOTIDE SEQUENCE</scope>
    <source>
        <strain evidence="4">LS3</strain>
    </source>
</reference>
<organism evidence="4">
    <name type="scientific">Blastobotrys adeninivorans</name>
    <name type="common">Yeast</name>
    <name type="synonym">Arxula adeninivorans</name>
    <dbReference type="NCBI Taxonomy" id="409370"/>
    <lineage>
        <taxon>Eukaryota</taxon>
        <taxon>Fungi</taxon>
        <taxon>Dikarya</taxon>
        <taxon>Ascomycota</taxon>
        <taxon>Saccharomycotina</taxon>
        <taxon>Dipodascomycetes</taxon>
        <taxon>Dipodascales</taxon>
        <taxon>Trichomonascaceae</taxon>
        <taxon>Blastobotrys</taxon>
    </lineage>
</organism>
<dbReference type="PANTHER" id="PTHR12175:SF1">
    <property type="entry name" value="PITH DOMAIN-CONTAINING PROTEIN 1"/>
    <property type="match status" value="1"/>
</dbReference>
<evidence type="ECO:0000256" key="1">
    <source>
        <dbReference type="ARBA" id="ARBA00025788"/>
    </source>
</evidence>
<protein>
    <submittedName>
        <fullName evidence="4">ARAD1A17974p</fullName>
    </submittedName>
</protein>
<feature type="compositionally biased region" description="Basic and acidic residues" evidence="2">
    <location>
        <begin position="1"/>
        <end position="19"/>
    </location>
</feature>
<dbReference type="InterPro" id="IPR008979">
    <property type="entry name" value="Galactose-bd-like_sf"/>
</dbReference>
<evidence type="ECO:0000259" key="3">
    <source>
        <dbReference type="PROSITE" id="PS51532"/>
    </source>
</evidence>
<dbReference type="PhylomeDB" id="A0A060T4I9"/>
<gene>
    <name evidence="4" type="ORF">GNLVRS02_ARAD1A17974g</name>
</gene>
<dbReference type="AlphaFoldDB" id="A0A060T4I9"/>
<dbReference type="GO" id="GO:0005634">
    <property type="term" value="C:nucleus"/>
    <property type="evidence" value="ECO:0007669"/>
    <property type="project" value="TreeGrafter"/>
</dbReference>
<dbReference type="PANTHER" id="PTHR12175">
    <property type="entry name" value="AD039 HT014 THIOREDOXIN FAMILY TRP26"/>
    <property type="match status" value="1"/>
</dbReference>
<feature type="region of interest" description="Disordered" evidence="2">
    <location>
        <begin position="1"/>
        <end position="33"/>
    </location>
</feature>
<name>A0A060T4I9_BLAAD</name>
<dbReference type="InterPro" id="IPR010400">
    <property type="entry name" value="PITH_dom"/>
</dbReference>
<dbReference type="GO" id="GO:0005737">
    <property type="term" value="C:cytoplasm"/>
    <property type="evidence" value="ECO:0007669"/>
    <property type="project" value="UniProtKB-ARBA"/>
</dbReference>
<comment type="similarity">
    <text evidence="1">Belongs to the PITHD1 family.</text>
</comment>
<accession>A0A060T4I9</accession>